<dbReference type="EMBL" id="AVOT02072267">
    <property type="protein sequence ID" value="MBW0562272.1"/>
    <property type="molecule type" value="Genomic_DNA"/>
</dbReference>
<proteinExistence type="predicted"/>
<reference evidence="2" key="1">
    <citation type="submission" date="2021-03" db="EMBL/GenBank/DDBJ databases">
        <title>Draft genome sequence of rust myrtle Austropuccinia psidii MF-1, a brazilian biotype.</title>
        <authorList>
            <person name="Quecine M.C."/>
            <person name="Pachon D.M.R."/>
            <person name="Bonatelli M.L."/>
            <person name="Correr F.H."/>
            <person name="Franceschini L.M."/>
            <person name="Leite T.F."/>
            <person name="Margarido G.R.A."/>
            <person name="Almeida C.A."/>
            <person name="Ferrarezi J.A."/>
            <person name="Labate C.A."/>
        </authorList>
    </citation>
    <scope>NUCLEOTIDE SEQUENCE</scope>
    <source>
        <strain evidence="2">MF-1</strain>
    </source>
</reference>
<name>A0A9Q3JH13_9BASI</name>
<gene>
    <name evidence="2" type="ORF">O181_101987</name>
</gene>
<dbReference type="PANTHER" id="PTHR19308">
    <property type="entry name" value="PHOSPHATIDYLCHOLINE TRANSFER PROTEIN"/>
    <property type="match status" value="1"/>
</dbReference>
<dbReference type="PANTHER" id="PTHR19308:SF14">
    <property type="entry name" value="START DOMAIN-CONTAINING PROTEIN"/>
    <property type="match status" value="1"/>
</dbReference>
<dbReference type="InterPro" id="IPR023393">
    <property type="entry name" value="START-like_dom_sf"/>
</dbReference>
<dbReference type="OrthoDB" id="196858at2759"/>
<keyword evidence="3" id="KW-1185">Reference proteome</keyword>
<dbReference type="AlphaFoldDB" id="A0A9Q3JH13"/>
<dbReference type="InterPro" id="IPR051213">
    <property type="entry name" value="START_lipid_transfer"/>
</dbReference>
<sequence length="205" mass="22880">MQVIGNRNMIPIFKGVGLIRGYSPASVFAVVRSSKLWDEWYEDGNLVENLNDQVSLTYMCMKAGIGTCTQDLSLVKKVEVAEDCSFNVCASSINTPRVPTVRGRIRSHFELHAWVLEPIFLSHSSLPPISNSASTKVTYYLQFDIKTFVAKAISQLFLAIRPLCITKIDFYLQKRGSPIQIDGLNQASSQPGQGCTRNGLQHNYM</sequence>
<evidence type="ECO:0000313" key="3">
    <source>
        <dbReference type="Proteomes" id="UP000765509"/>
    </source>
</evidence>
<dbReference type="Proteomes" id="UP000765509">
    <property type="component" value="Unassembled WGS sequence"/>
</dbReference>
<accession>A0A9Q3JH13</accession>
<protein>
    <submittedName>
        <fullName evidence="2">Uncharacterized protein</fullName>
    </submittedName>
</protein>
<evidence type="ECO:0000256" key="1">
    <source>
        <dbReference type="SAM" id="MobiDB-lite"/>
    </source>
</evidence>
<dbReference type="SUPFAM" id="SSF55961">
    <property type="entry name" value="Bet v1-like"/>
    <property type="match status" value="1"/>
</dbReference>
<dbReference type="Gene3D" id="3.30.530.20">
    <property type="match status" value="1"/>
</dbReference>
<evidence type="ECO:0000313" key="2">
    <source>
        <dbReference type="EMBL" id="MBW0562272.1"/>
    </source>
</evidence>
<feature type="region of interest" description="Disordered" evidence="1">
    <location>
        <begin position="183"/>
        <end position="205"/>
    </location>
</feature>
<organism evidence="2 3">
    <name type="scientific">Austropuccinia psidii MF-1</name>
    <dbReference type="NCBI Taxonomy" id="1389203"/>
    <lineage>
        <taxon>Eukaryota</taxon>
        <taxon>Fungi</taxon>
        <taxon>Dikarya</taxon>
        <taxon>Basidiomycota</taxon>
        <taxon>Pucciniomycotina</taxon>
        <taxon>Pucciniomycetes</taxon>
        <taxon>Pucciniales</taxon>
        <taxon>Sphaerophragmiaceae</taxon>
        <taxon>Austropuccinia</taxon>
    </lineage>
</organism>
<comment type="caution">
    <text evidence="2">The sequence shown here is derived from an EMBL/GenBank/DDBJ whole genome shotgun (WGS) entry which is preliminary data.</text>
</comment>